<dbReference type="InterPro" id="IPR012946">
    <property type="entry name" value="X8"/>
</dbReference>
<sequence>MAAKSPSLPILSIFLLLLFFNSGGTLMVASGQKTWCVAKPSSTYEELKDNIDFACSHVSCDIIRDGCPCSTPYTPINHASVVMNLYYQQMGRNQWNCDFRNSGLIAVTDPSYDGCQYEYA</sequence>
<reference evidence="9" key="1">
    <citation type="journal article" date="2007" name="Nature">
        <title>The grapevine genome sequence suggests ancestral hexaploidization in major angiosperm phyla.</title>
        <authorList>
            <consortium name="The French-Italian Public Consortium for Grapevine Genome Characterization."/>
            <person name="Jaillon O."/>
            <person name="Aury J.-M."/>
            <person name="Noel B."/>
            <person name="Policriti A."/>
            <person name="Clepet C."/>
            <person name="Casagrande A."/>
            <person name="Choisne N."/>
            <person name="Aubourg S."/>
            <person name="Vitulo N."/>
            <person name="Jubin C."/>
            <person name="Vezzi A."/>
            <person name="Legeai F."/>
            <person name="Hugueney P."/>
            <person name="Dasilva C."/>
            <person name="Horner D."/>
            <person name="Mica E."/>
            <person name="Jublot D."/>
            <person name="Poulain J."/>
            <person name="Bruyere C."/>
            <person name="Billault A."/>
            <person name="Segurens B."/>
            <person name="Gouyvenoux M."/>
            <person name="Ugarte E."/>
            <person name="Cattonaro F."/>
            <person name="Anthouard V."/>
            <person name="Vico V."/>
            <person name="Del Fabbro C."/>
            <person name="Alaux M."/>
            <person name="Di Gaspero G."/>
            <person name="Dumas V."/>
            <person name="Felice N."/>
            <person name="Paillard S."/>
            <person name="Juman I."/>
            <person name="Moroldo M."/>
            <person name="Scalabrin S."/>
            <person name="Canaguier A."/>
            <person name="Le Clainche I."/>
            <person name="Malacrida G."/>
            <person name="Durand E."/>
            <person name="Pesole G."/>
            <person name="Laucou V."/>
            <person name="Chatelet P."/>
            <person name="Merdinoglu D."/>
            <person name="Delledonne M."/>
            <person name="Pezzotti M."/>
            <person name="Lecharny A."/>
            <person name="Scarpelli C."/>
            <person name="Artiguenave F."/>
            <person name="Pe M.E."/>
            <person name="Valle G."/>
            <person name="Morgante M."/>
            <person name="Caboche M."/>
            <person name="Adam-Blondon A.-F."/>
            <person name="Weissenbach J."/>
            <person name="Quetier F."/>
            <person name="Wincker P."/>
        </authorList>
    </citation>
    <scope>NUCLEOTIDE SEQUENCE [LARGE SCALE GENOMIC DNA]</scope>
    <source>
        <strain evidence="9">cv. Pinot noir / PN40024</strain>
    </source>
</reference>
<evidence type="ECO:0000256" key="1">
    <source>
        <dbReference type="ARBA" id="ARBA00004609"/>
    </source>
</evidence>
<evidence type="ECO:0000313" key="7">
    <source>
        <dbReference type="EMBL" id="RVW16646.1"/>
    </source>
</evidence>
<dbReference type="SMART" id="SM00768">
    <property type="entry name" value="X8"/>
    <property type="match status" value="1"/>
</dbReference>
<keyword evidence="2" id="KW-0336">GPI-anchor</keyword>
<dbReference type="PANTHER" id="PTHR31044:SF71">
    <property type="entry name" value="MAJOR POLLEN ALLERGEN OLE E 10-LIKE"/>
    <property type="match status" value="1"/>
</dbReference>
<keyword evidence="9" id="KW-1185">Reference proteome</keyword>
<dbReference type="EMBL" id="QGNW01002586">
    <property type="protein sequence ID" value="RVW16646.1"/>
    <property type="molecule type" value="Genomic_DNA"/>
</dbReference>
<protein>
    <submittedName>
        <fullName evidence="7">Glucan endo-1,3-beta-glucosidase</fullName>
    </submittedName>
</protein>
<accession>A0A438C129</accession>
<evidence type="ECO:0000256" key="4">
    <source>
        <dbReference type="SAM" id="SignalP"/>
    </source>
</evidence>
<dbReference type="PANTHER" id="PTHR31044">
    <property type="entry name" value="BETA-1,3 GLUCANASE"/>
    <property type="match status" value="1"/>
</dbReference>
<keyword evidence="3 4" id="KW-0732">Signal</keyword>
<dbReference type="GO" id="GO:0009506">
    <property type="term" value="C:plasmodesma"/>
    <property type="evidence" value="ECO:0007669"/>
    <property type="project" value="UniProtKB-ARBA"/>
</dbReference>
<evidence type="ECO:0000313" key="10">
    <source>
        <dbReference type="Proteomes" id="UP000288805"/>
    </source>
</evidence>
<evidence type="ECO:0000256" key="2">
    <source>
        <dbReference type="ARBA" id="ARBA00022622"/>
    </source>
</evidence>
<dbReference type="Gene3D" id="1.20.58.1040">
    <property type="match status" value="1"/>
</dbReference>
<dbReference type="AlphaFoldDB" id="A0A438C129"/>
<feature type="signal peptide" evidence="4">
    <location>
        <begin position="1"/>
        <end position="25"/>
    </location>
</feature>
<dbReference type="EMBL" id="FN595992">
    <property type="protein sequence ID" value="CCB55771.1"/>
    <property type="molecule type" value="Genomic_DNA"/>
</dbReference>
<dbReference type="EMBL" id="QGNW01000033">
    <property type="protein sequence ID" value="RVX10672.1"/>
    <property type="molecule type" value="Genomic_DNA"/>
</dbReference>
<feature type="chain" id="PRO_5003335910" evidence="4">
    <location>
        <begin position="26"/>
        <end position="120"/>
    </location>
</feature>
<evidence type="ECO:0000313" key="6">
    <source>
        <dbReference type="EMBL" id="CCB55771.1"/>
    </source>
</evidence>
<dbReference type="PaxDb" id="29760-VIT_10s0003g02960.t01"/>
<dbReference type="OrthoDB" id="1928574at2759"/>
<dbReference type="eggNOG" id="ENOG502SAJ3">
    <property type="taxonomic scope" value="Eukaryota"/>
</dbReference>
<evidence type="ECO:0000259" key="5">
    <source>
        <dbReference type="SMART" id="SM00768"/>
    </source>
</evidence>
<dbReference type="Gramene" id="Vitis10g01087.t01">
    <property type="protein sequence ID" value="Vitis10g01087.t01.CDS"/>
    <property type="gene ID" value="Vitis10g01087"/>
</dbReference>
<dbReference type="Pfam" id="PF07983">
    <property type="entry name" value="X8"/>
    <property type="match status" value="1"/>
</dbReference>
<dbReference type="GO" id="GO:0005886">
    <property type="term" value="C:plasma membrane"/>
    <property type="evidence" value="ECO:0007669"/>
    <property type="project" value="UniProtKB-SubCell"/>
</dbReference>
<keyword evidence="2" id="KW-0325">Glycoprotein</keyword>
<dbReference type="KEGG" id="vvi:100265897"/>
<evidence type="ECO:0000256" key="3">
    <source>
        <dbReference type="ARBA" id="ARBA00022729"/>
    </source>
</evidence>
<accession>F6HMI2</accession>
<evidence type="ECO:0000313" key="9">
    <source>
        <dbReference type="Proteomes" id="UP000009183"/>
    </source>
</evidence>
<dbReference type="SMR" id="A0A438C129"/>
<reference evidence="7 10" key="3">
    <citation type="journal article" date="2018" name="PLoS Genet.">
        <title>Population sequencing reveals clonal diversity and ancestral inbreeding in the grapevine cultivar Chardonnay.</title>
        <authorList>
            <person name="Roach M.J."/>
            <person name="Johnson D.L."/>
            <person name="Bohlmann J."/>
            <person name="van Vuuren H.J."/>
            <person name="Jones S.J."/>
            <person name="Pretorius I.S."/>
            <person name="Schmidt S.A."/>
            <person name="Borneman A.R."/>
        </authorList>
    </citation>
    <scope>NUCLEOTIDE SEQUENCE [LARGE SCALE GENOMIC DNA]</scope>
    <source>
        <strain evidence="10">cv. Chardonnay</strain>
        <strain evidence="7">I10V1</strain>
        <tissue evidence="7">Leaf</tissue>
    </source>
</reference>
<dbReference type="InterPro" id="IPR044788">
    <property type="entry name" value="X8_dom_prot"/>
</dbReference>
<comment type="subcellular location">
    <subcellularLocation>
        <location evidence="1">Cell membrane</location>
        <topology evidence="1">Lipid-anchor</topology>
        <topology evidence="1">GPI-anchor</topology>
    </subcellularLocation>
</comment>
<dbReference type="GO" id="GO:0098552">
    <property type="term" value="C:side of membrane"/>
    <property type="evidence" value="ECO:0007669"/>
    <property type="project" value="UniProtKB-KW"/>
</dbReference>
<dbReference type="HOGENOM" id="CLU_031666_5_0_1"/>
<dbReference type="Proteomes" id="UP000288805">
    <property type="component" value="Unassembled WGS sequence"/>
</dbReference>
<dbReference type="Proteomes" id="UP000009183">
    <property type="component" value="Chromosome 10"/>
</dbReference>
<name>A0A438C129_VITVI</name>
<feature type="domain" description="X8" evidence="5">
    <location>
        <begin position="34"/>
        <end position="117"/>
    </location>
</feature>
<evidence type="ECO:0000313" key="8">
    <source>
        <dbReference type="EMBL" id="RVX10672.1"/>
    </source>
</evidence>
<reference evidence="6" key="2">
    <citation type="submission" date="2011-05" db="EMBL/GenBank/DDBJ databases">
        <title>High quality assembly and annotation of grapevine genome.</title>
        <authorList>
            <person name="Vitulo N."/>
            <person name="Olivier J."/>
            <person name="Forcato C."/>
            <person name="Albiero A."/>
            <person name="D'Angelo M."/>
            <person name="Zimbello R."/>
            <person name="Schiavon R."/>
            <person name="Rigobello C."/>
            <person name="Policriti A."/>
            <person name="Clepet C."/>
            <person name="Casagrande A."/>
            <person name="Choisne N."/>
            <person name="Vezzi A."/>
            <person name="Hugueney P."/>
            <person name="Horner D."/>
            <person name="Mica E."/>
            <person name="Cattonaro F."/>
            <person name="Del Fabbro C."/>
            <person name="Alaux M."/>
            <person name="Di Gaspero G."/>
            <person name="Scalabrin S."/>
            <person name="Pesole G."/>
            <person name="Delledonne M."/>
            <person name="Pezzotti M."/>
            <person name="Pe E.M."/>
            <person name="Caboche M."/>
            <person name="Adam-Blondon A.-F."/>
            <person name="Weissenbach J."/>
            <person name="Quetier F."/>
            <person name="Wincker P."/>
            <person name="Morgante M."/>
            <person name="Valle G."/>
        </authorList>
    </citation>
    <scope>NUCLEOTIDE SEQUENCE</scope>
</reference>
<keyword evidence="2" id="KW-0472">Membrane</keyword>
<proteinExistence type="predicted"/>
<organism evidence="7 10">
    <name type="scientific">Vitis vinifera</name>
    <name type="common">Grape</name>
    <dbReference type="NCBI Taxonomy" id="29760"/>
    <lineage>
        <taxon>Eukaryota</taxon>
        <taxon>Viridiplantae</taxon>
        <taxon>Streptophyta</taxon>
        <taxon>Embryophyta</taxon>
        <taxon>Tracheophyta</taxon>
        <taxon>Spermatophyta</taxon>
        <taxon>Magnoliopsida</taxon>
        <taxon>eudicotyledons</taxon>
        <taxon>Gunneridae</taxon>
        <taxon>Pentapetalae</taxon>
        <taxon>rosids</taxon>
        <taxon>Vitales</taxon>
        <taxon>Vitaceae</taxon>
        <taxon>Viteae</taxon>
        <taxon>Vitis</taxon>
    </lineage>
</organism>
<gene>
    <name evidence="7" type="primary">GLC1_2</name>
    <name evidence="8" type="synonym">GLC1_3</name>
    <name evidence="6" type="ordered locus">VIT_10s0003g02960</name>
    <name evidence="8" type="ORF">CK203_018251</name>
    <name evidence="7" type="ORF">CK203_080836</name>
</gene>
<keyword evidence="2" id="KW-0449">Lipoprotein</keyword>